<dbReference type="Pfam" id="PF04773">
    <property type="entry name" value="FecR"/>
    <property type="match status" value="1"/>
</dbReference>
<dbReference type="GO" id="GO:0016989">
    <property type="term" value="F:sigma factor antagonist activity"/>
    <property type="evidence" value="ECO:0007669"/>
    <property type="project" value="TreeGrafter"/>
</dbReference>
<dbReference type="Pfam" id="PF16344">
    <property type="entry name" value="FecR_C"/>
    <property type="match status" value="1"/>
</dbReference>
<dbReference type="Proteomes" id="UP000321362">
    <property type="component" value="Chromosome"/>
</dbReference>
<dbReference type="PIRSF" id="PIRSF018266">
    <property type="entry name" value="FecR"/>
    <property type="match status" value="1"/>
</dbReference>
<feature type="domain" description="FecR protein" evidence="1">
    <location>
        <begin position="125"/>
        <end position="216"/>
    </location>
</feature>
<evidence type="ECO:0000259" key="1">
    <source>
        <dbReference type="Pfam" id="PF04773"/>
    </source>
</evidence>
<dbReference type="InterPro" id="IPR032508">
    <property type="entry name" value="FecR_C"/>
</dbReference>
<feature type="domain" description="Protein FecR C-terminal" evidence="2">
    <location>
        <begin position="274"/>
        <end position="340"/>
    </location>
</feature>
<proteinExistence type="predicted"/>
<sequence>MKPLIPVELLEKYLNGNCTEEEIALVKQWYHSFEDDYDYISGVSKADEKEIEERIFNRITENIEVDDKPAQTAGVRYLGILKWSAAAAIGAILLGAFYFVNNKKGTSSQVAQVAPQQVEQVDITNNSNQIYKAVLPDNSTIWLSPGGNIRYPKTFAKNARIISMYGEGFFEITKNPKRPFIINGRSIITKVWGTSFLIRDNYRSNTADVSVVTGKVSVSIKNNDQENNVNTNLEKHELMLYPNQKAVYLIDKHLLKPAGMVNQPALKIWSQVNLSFDNKPLREIIPVLNATYGVHIKVANDRLNHYMLNADFAGFNLPDVLAALKKSINVNYQIKDNNTIELN</sequence>
<dbReference type="InterPro" id="IPR006860">
    <property type="entry name" value="FecR"/>
</dbReference>
<protein>
    <submittedName>
        <fullName evidence="3">FecR family protein</fullName>
    </submittedName>
</protein>
<evidence type="ECO:0000259" key="2">
    <source>
        <dbReference type="Pfam" id="PF16344"/>
    </source>
</evidence>
<organism evidence="3 4">
    <name type="scientific">Mucilaginibacter ginsenosidivorax</name>
    <dbReference type="NCBI Taxonomy" id="862126"/>
    <lineage>
        <taxon>Bacteria</taxon>
        <taxon>Pseudomonadati</taxon>
        <taxon>Bacteroidota</taxon>
        <taxon>Sphingobacteriia</taxon>
        <taxon>Sphingobacteriales</taxon>
        <taxon>Sphingobacteriaceae</taxon>
        <taxon>Mucilaginibacter</taxon>
    </lineage>
</organism>
<evidence type="ECO:0000313" key="3">
    <source>
        <dbReference type="EMBL" id="QEC76574.1"/>
    </source>
</evidence>
<accession>A0A5B8VYQ6</accession>
<keyword evidence="4" id="KW-1185">Reference proteome</keyword>
<dbReference type="KEGG" id="mgk:FSB76_11675"/>
<dbReference type="PANTHER" id="PTHR30273">
    <property type="entry name" value="PERIPLASMIC SIGNAL SENSOR AND SIGMA FACTOR ACTIVATOR FECR-RELATED"/>
    <property type="match status" value="1"/>
</dbReference>
<gene>
    <name evidence="3" type="ORF">FSB76_11675</name>
</gene>
<dbReference type="PANTHER" id="PTHR30273:SF2">
    <property type="entry name" value="PROTEIN FECR"/>
    <property type="match status" value="1"/>
</dbReference>
<reference evidence="3 4" key="1">
    <citation type="journal article" date="2013" name="J. Microbiol.">
        <title>Mucilaginibacter ginsenosidivorax sp. nov., with ginsenoside converting activity isolated from sediment.</title>
        <authorList>
            <person name="Kim J.K."/>
            <person name="Choi T.E."/>
            <person name="Liu Q.M."/>
            <person name="Park H.Y."/>
            <person name="Yi T.H."/>
            <person name="Yoon M.H."/>
            <person name="Kim S.C."/>
            <person name="Im W.T."/>
        </authorList>
    </citation>
    <scope>NUCLEOTIDE SEQUENCE [LARGE SCALE GENOMIC DNA]</scope>
    <source>
        <strain evidence="3 4">KHI28</strain>
    </source>
</reference>
<dbReference type="RefSeq" id="WP_147053745.1">
    <property type="nucleotide sequence ID" value="NZ_CP042437.1"/>
</dbReference>
<dbReference type="Gene3D" id="3.55.50.30">
    <property type="match status" value="1"/>
</dbReference>
<dbReference type="AlphaFoldDB" id="A0A5B8VYQ6"/>
<dbReference type="Gene3D" id="2.60.120.1440">
    <property type="match status" value="1"/>
</dbReference>
<dbReference type="OrthoDB" id="645173at2"/>
<evidence type="ECO:0000313" key="4">
    <source>
        <dbReference type="Proteomes" id="UP000321362"/>
    </source>
</evidence>
<dbReference type="InterPro" id="IPR012373">
    <property type="entry name" value="Ferrdict_sens_TM"/>
</dbReference>
<name>A0A5B8VYQ6_9SPHI</name>
<dbReference type="EMBL" id="CP042437">
    <property type="protein sequence ID" value="QEC76574.1"/>
    <property type="molecule type" value="Genomic_DNA"/>
</dbReference>